<accession>A0A0B7NSU5</accession>
<organism evidence="2 3">
    <name type="scientific">Parasitella parasitica</name>
    <dbReference type="NCBI Taxonomy" id="35722"/>
    <lineage>
        <taxon>Eukaryota</taxon>
        <taxon>Fungi</taxon>
        <taxon>Fungi incertae sedis</taxon>
        <taxon>Mucoromycota</taxon>
        <taxon>Mucoromycotina</taxon>
        <taxon>Mucoromycetes</taxon>
        <taxon>Mucorales</taxon>
        <taxon>Mucorineae</taxon>
        <taxon>Mucoraceae</taxon>
        <taxon>Parasitella</taxon>
    </lineage>
</organism>
<reference evidence="2 3" key="1">
    <citation type="submission" date="2014-09" db="EMBL/GenBank/DDBJ databases">
        <authorList>
            <person name="Ellenberger Sabrina"/>
        </authorList>
    </citation>
    <scope>NUCLEOTIDE SEQUENCE [LARGE SCALE GENOMIC DNA]</scope>
    <source>
        <strain evidence="2 3">CBS 412.66</strain>
    </source>
</reference>
<proteinExistence type="predicted"/>
<gene>
    <name evidence="2" type="primary">PARPA_12901.1 scaffold 45629</name>
</gene>
<evidence type="ECO:0000313" key="2">
    <source>
        <dbReference type="EMBL" id="CEP18595.1"/>
    </source>
</evidence>
<name>A0A0B7NSU5_9FUNG</name>
<sequence>MRPEQHEKKVDTHRSNRRPLVWQTRRLPLQRPATGKINLYFRIYTYFKLLQMKRKKKPSNSQSGDSSSEHGDSSSRK</sequence>
<evidence type="ECO:0000313" key="3">
    <source>
        <dbReference type="Proteomes" id="UP000054107"/>
    </source>
</evidence>
<protein>
    <submittedName>
        <fullName evidence="2">Uncharacterized protein</fullName>
    </submittedName>
</protein>
<dbReference type="EMBL" id="LN733868">
    <property type="protein sequence ID" value="CEP18595.1"/>
    <property type="molecule type" value="Genomic_DNA"/>
</dbReference>
<feature type="region of interest" description="Disordered" evidence="1">
    <location>
        <begin position="52"/>
        <end position="77"/>
    </location>
</feature>
<feature type="compositionally biased region" description="Basic and acidic residues" evidence="1">
    <location>
        <begin position="67"/>
        <end position="77"/>
    </location>
</feature>
<keyword evidence="3" id="KW-1185">Reference proteome</keyword>
<dbReference type="Proteomes" id="UP000054107">
    <property type="component" value="Unassembled WGS sequence"/>
</dbReference>
<evidence type="ECO:0000256" key="1">
    <source>
        <dbReference type="SAM" id="MobiDB-lite"/>
    </source>
</evidence>
<dbReference type="AlphaFoldDB" id="A0A0B7NSU5"/>